<proteinExistence type="predicted"/>
<sequence>MADIVTPSVVILIFVNRTWAIYLRSRKTLAFIGILGLIVMAFEIEESTAQWLHVCSMISVHPQSLLSESYIFFTPKVLPVARSLSLAFDSAVFWLTFYKTFHIARSLRRQGIPNSLTHKILYDGFMYYLSRIALVANIIGLPELRTNHGFKPILSVTLA</sequence>
<organism evidence="1 2">
    <name type="scientific">Rickenella mellea</name>
    <dbReference type="NCBI Taxonomy" id="50990"/>
    <lineage>
        <taxon>Eukaryota</taxon>
        <taxon>Fungi</taxon>
        <taxon>Dikarya</taxon>
        <taxon>Basidiomycota</taxon>
        <taxon>Agaricomycotina</taxon>
        <taxon>Agaricomycetes</taxon>
        <taxon>Hymenochaetales</taxon>
        <taxon>Rickenellaceae</taxon>
        <taxon>Rickenella</taxon>
    </lineage>
</organism>
<reference evidence="1 2" key="1">
    <citation type="submission" date="2018-06" db="EMBL/GenBank/DDBJ databases">
        <title>A transcriptomic atlas of mushroom development highlights an independent origin of complex multicellularity.</title>
        <authorList>
            <consortium name="DOE Joint Genome Institute"/>
            <person name="Krizsan K."/>
            <person name="Almasi E."/>
            <person name="Merenyi Z."/>
            <person name="Sahu N."/>
            <person name="Viragh M."/>
            <person name="Koszo T."/>
            <person name="Mondo S."/>
            <person name="Kiss B."/>
            <person name="Balint B."/>
            <person name="Kues U."/>
            <person name="Barry K."/>
            <person name="Hegedus J.C."/>
            <person name="Henrissat B."/>
            <person name="Johnson J."/>
            <person name="Lipzen A."/>
            <person name="Ohm R."/>
            <person name="Nagy I."/>
            <person name="Pangilinan J."/>
            <person name="Yan J."/>
            <person name="Xiong Y."/>
            <person name="Grigoriev I.V."/>
            <person name="Hibbett D.S."/>
            <person name="Nagy L.G."/>
        </authorList>
    </citation>
    <scope>NUCLEOTIDE SEQUENCE [LARGE SCALE GENOMIC DNA]</scope>
    <source>
        <strain evidence="1 2">SZMC22713</strain>
    </source>
</reference>
<protein>
    <submittedName>
        <fullName evidence="1">Uncharacterized protein</fullName>
    </submittedName>
</protein>
<evidence type="ECO:0000313" key="2">
    <source>
        <dbReference type="Proteomes" id="UP000294933"/>
    </source>
</evidence>
<evidence type="ECO:0000313" key="1">
    <source>
        <dbReference type="EMBL" id="TDL19754.1"/>
    </source>
</evidence>
<keyword evidence="2" id="KW-1185">Reference proteome</keyword>
<accession>A0A4Y7PWG9</accession>
<dbReference type="EMBL" id="ML170194">
    <property type="protein sequence ID" value="TDL19754.1"/>
    <property type="molecule type" value="Genomic_DNA"/>
</dbReference>
<gene>
    <name evidence="1" type="ORF">BD410DRAFT_830190</name>
</gene>
<dbReference type="AlphaFoldDB" id="A0A4Y7PWG9"/>
<dbReference type="Proteomes" id="UP000294933">
    <property type="component" value="Unassembled WGS sequence"/>
</dbReference>
<dbReference type="VEuPathDB" id="FungiDB:BD410DRAFT_830190"/>
<name>A0A4Y7PWG9_9AGAM</name>